<gene>
    <name evidence="1" type="ORF">GMC94_02085</name>
</gene>
<proteinExistence type="predicted"/>
<dbReference type="AlphaFoldDB" id="A0A7X3BP44"/>
<dbReference type="EMBL" id="WMZJ01000001">
    <property type="protein sequence ID" value="MTS53685.1"/>
    <property type="molecule type" value="Genomic_DNA"/>
</dbReference>
<name>A0A7X3BP44_STRPA</name>
<dbReference type="Proteomes" id="UP000441330">
    <property type="component" value="Unassembled WGS sequence"/>
</dbReference>
<accession>A0A7X3BP44</accession>
<organism evidence="1 2">
    <name type="scientific">Streptococcus parasanguinis</name>
    <dbReference type="NCBI Taxonomy" id="1318"/>
    <lineage>
        <taxon>Bacteria</taxon>
        <taxon>Bacillati</taxon>
        <taxon>Bacillota</taxon>
        <taxon>Bacilli</taxon>
        <taxon>Lactobacillales</taxon>
        <taxon>Streptococcaceae</taxon>
        <taxon>Streptococcus</taxon>
    </lineage>
</organism>
<evidence type="ECO:0000313" key="1">
    <source>
        <dbReference type="EMBL" id="MTS53685.1"/>
    </source>
</evidence>
<comment type="caution">
    <text evidence="1">The sequence shown here is derived from an EMBL/GenBank/DDBJ whole genome shotgun (WGS) entry which is preliminary data.</text>
</comment>
<evidence type="ECO:0000313" key="2">
    <source>
        <dbReference type="Proteomes" id="UP000441330"/>
    </source>
</evidence>
<reference evidence="1 2" key="1">
    <citation type="journal article" date="2019" name="Nat. Med.">
        <title>A library of human gut bacterial isolates paired with longitudinal multiomics data enables mechanistic microbiome research.</title>
        <authorList>
            <person name="Poyet M."/>
            <person name="Groussin M."/>
            <person name="Gibbons S.M."/>
            <person name="Avila-Pacheco J."/>
            <person name="Jiang X."/>
            <person name="Kearney S.M."/>
            <person name="Perrotta A.R."/>
            <person name="Berdy B."/>
            <person name="Zhao S."/>
            <person name="Lieberman T.D."/>
            <person name="Swanson P.K."/>
            <person name="Smith M."/>
            <person name="Roesemann S."/>
            <person name="Alexander J.E."/>
            <person name="Rich S.A."/>
            <person name="Livny J."/>
            <person name="Vlamakis H."/>
            <person name="Clish C."/>
            <person name="Bullock K."/>
            <person name="Deik A."/>
            <person name="Scott J."/>
            <person name="Pierce K.A."/>
            <person name="Xavier R.J."/>
            <person name="Alm E.J."/>
        </authorList>
    </citation>
    <scope>NUCLEOTIDE SEQUENCE [LARGE SCALE GENOMIC DNA]</scope>
    <source>
        <strain evidence="1 2">BIOML-A1</strain>
    </source>
</reference>
<protein>
    <submittedName>
        <fullName evidence="1">Uncharacterized protein</fullName>
    </submittedName>
</protein>
<sequence>MIFLLLGITVLVAWLLFVPNEQPALNFSSKNKIELLARILDHRNANTIRKAGYVIPSDAEIRRVGGIDQLEMDGDLKWMVRVPSPDDNKILITSSTIIEGEKIDVAFSLDKEWGLLHVSYFHIEKDGTTNRVEVSDSQQTELLEKVQTELNRFVEKMEQELKS</sequence>